<keyword evidence="14 19" id="KW-1133">Transmembrane helix</keyword>
<feature type="compositionally biased region" description="Polar residues" evidence="18">
    <location>
        <begin position="380"/>
        <end position="412"/>
    </location>
</feature>
<keyword evidence="8" id="KW-0479">Metal-binding</keyword>
<evidence type="ECO:0000256" key="11">
    <source>
        <dbReference type="ARBA" id="ARBA00022805"/>
    </source>
</evidence>
<evidence type="ECO:0000256" key="5">
    <source>
        <dbReference type="ARBA" id="ARBA00022528"/>
    </source>
</evidence>
<comment type="caution">
    <text evidence="22">The sequence shown here is derived from an EMBL/GenBank/DDBJ whole genome shotgun (WGS) entry which is preliminary data.</text>
</comment>
<evidence type="ECO:0000259" key="21">
    <source>
        <dbReference type="Pfam" id="PF04548"/>
    </source>
</evidence>
<feature type="chain" id="PRO_5021763614" description="AIG1-type G domain-containing protein" evidence="20">
    <location>
        <begin position="25"/>
        <end position="412"/>
    </location>
</feature>
<dbReference type="InterPro" id="IPR006703">
    <property type="entry name" value="G_AIG1"/>
</dbReference>
<evidence type="ECO:0000256" key="14">
    <source>
        <dbReference type="ARBA" id="ARBA00022989"/>
    </source>
</evidence>
<protein>
    <recommendedName>
        <fullName evidence="21">AIG1-type G domain-containing protein</fullName>
    </recommendedName>
</protein>
<keyword evidence="16 19" id="KW-0472">Membrane</keyword>
<keyword evidence="10" id="KW-0378">Hydrolase</keyword>
<evidence type="ECO:0000256" key="15">
    <source>
        <dbReference type="ARBA" id="ARBA00023134"/>
    </source>
</evidence>
<evidence type="ECO:0000256" key="10">
    <source>
        <dbReference type="ARBA" id="ARBA00022801"/>
    </source>
</evidence>
<evidence type="ECO:0000313" key="22">
    <source>
        <dbReference type="EMBL" id="TRY78665.1"/>
    </source>
</evidence>
<reference evidence="22 23" key="1">
    <citation type="journal article" date="2018" name="Nat. Ecol. Evol.">
        <title>Genomic signatures of mitonuclear coevolution across populations of Tigriopus californicus.</title>
        <authorList>
            <person name="Barreto F.S."/>
            <person name="Watson E.T."/>
            <person name="Lima T.G."/>
            <person name="Willett C.S."/>
            <person name="Edmands S."/>
            <person name="Li W."/>
            <person name="Burton R.S."/>
        </authorList>
    </citation>
    <scope>NUCLEOTIDE SEQUENCE [LARGE SCALE GENOMIC DNA]</scope>
    <source>
        <strain evidence="22 23">San Diego</strain>
    </source>
</reference>
<sequence>MEFGVHIILSLVFRLSILTHLVISKTLLNNGKTYPNPRIIIIGATGVGKSSLANVLLGRDKNFDGDNDIHNCFTVMGLTNHQSSVTKKTCPDTGYWLGNTNNSKVTIIDTPGFGNDLLEEEQTINDLVTVLKDDIKYVHAFVIAFKQQDNRMSAALRSMISLFQKMFGDHFWSNVILEATHWNFHQRSQELREQSVPSLTTEHWKSEFNKLMADAYGVQIEIPAVFIDTFYDPSHEIERKMYQKYTQELWNFANSVDPFVCKDIKVALTEIRELKLHLEAKQNETIVLGGELNVMKAESESLHRLITNLTKLHLEPNTSKAMEVQEAYCKNNRCYKSLTVGMIATAVAFLGLFLGVMGVVCYRANCIPHSLSPRGPEETNLITLSSHNQSDGNKSSESINRSVETQMSTIKE</sequence>
<evidence type="ECO:0000256" key="12">
    <source>
        <dbReference type="ARBA" id="ARBA00022842"/>
    </source>
</evidence>
<keyword evidence="23" id="KW-1185">Reference proteome</keyword>
<dbReference type="Pfam" id="PF04548">
    <property type="entry name" value="AIG1"/>
    <property type="match status" value="1"/>
</dbReference>
<feature type="signal peptide" evidence="20">
    <location>
        <begin position="1"/>
        <end position="24"/>
    </location>
</feature>
<comment type="cofactor">
    <cofactor evidence="1">
        <name>Mg(2+)</name>
        <dbReference type="ChEBI" id="CHEBI:18420"/>
    </cofactor>
</comment>
<dbReference type="InterPro" id="IPR045058">
    <property type="entry name" value="GIMA/IAN/Toc"/>
</dbReference>
<dbReference type="GO" id="GO:0016787">
    <property type="term" value="F:hydrolase activity"/>
    <property type="evidence" value="ECO:0007669"/>
    <property type="project" value="UniProtKB-KW"/>
</dbReference>
<accession>A0A553PLW5</accession>
<evidence type="ECO:0000256" key="6">
    <source>
        <dbReference type="ARBA" id="ARBA00022640"/>
    </source>
</evidence>
<dbReference type="SUPFAM" id="SSF52540">
    <property type="entry name" value="P-loop containing nucleoside triphosphate hydrolases"/>
    <property type="match status" value="1"/>
</dbReference>
<evidence type="ECO:0000256" key="13">
    <source>
        <dbReference type="ARBA" id="ARBA00022927"/>
    </source>
</evidence>
<organism evidence="22 23">
    <name type="scientific">Tigriopus californicus</name>
    <name type="common">Marine copepod</name>
    <dbReference type="NCBI Taxonomy" id="6832"/>
    <lineage>
        <taxon>Eukaryota</taxon>
        <taxon>Metazoa</taxon>
        <taxon>Ecdysozoa</taxon>
        <taxon>Arthropoda</taxon>
        <taxon>Crustacea</taxon>
        <taxon>Multicrustacea</taxon>
        <taxon>Hexanauplia</taxon>
        <taxon>Copepoda</taxon>
        <taxon>Harpacticoida</taxon>
        <taxon>Harpacticidae</taxon>
        <taxon>Tigriopus</taxon>
    </lineage>
</organism>
<keyword evidence="20" id="KW-0732">Signal</keyword>
<dbReference type="OrthoDB" id="2386367at2759"/>
<evidence type="ECO:0000256" key="19">
    <source>
        <dbReference type="SAM" id="Phobius"/>
    </source>
</evidence>
<evidence type="ECO:0000256" key="9">
    <source>
        <dbReference type="ARBA" id="ARBA00022741"/>
    </source>
</evidence>
<keyword evidence="5" id="KW-0150">Chloroplast</keyword>
<dbReference type="PANTHER" id="PTHR10903">
    <property type="entry name" value="GTPASE, IMAP FAMILY MEMBER-RELATED"/>
    <property type="match status" value="1"/>
</dbReference>
<dbReference type="PANTHER" id="PTHR10903:SF135">
    <property type="entry name" value="TRANSLOCASE OF CHLOROPLAST 120, CHLOROPLASTIC-RELATED"/>
    <property type="match status" value="1"/>
</dbReference>
<dbReference type="GO" id="GO:0005525">
    <property type="term" value="F:GTP binding"/>
    <property type="evidence" value="ECO:0007669"/>
    <property type="project" value="UniProtKB-KW"/>
</dbReference>
<keyword evidence="6" id="KW-0934">Plastid</keyword>
<name>A0A553PLW5_TIGCA</name>
<evidence type="ECO:0000256" key="1">
    <source>
        <dbReference type="ARBA" id="ARBA00001946"/>
    </source>
</evidence>
<dbReference type="Gene3D" id="3.40.50.300">
    <property type="entry name" value="P-loop containing nucleotide triphosphate hydrolases"/>
    <property type="match status" value="1"/>
</dbReference>
<evidence type="ECO:0000256" key="2">
    <source>
        <dbReference type="ARBA" id="ARBA00004167"/>
    </source>
</evidence>
<evidence type="ECO:0000256" key="3">
    <source>
        <dbReference type="ARBA" id="ARBA00008535"/>
    </source>
</evidence>
<dbReference type="EMBL" id="VCGU01000003">
    <property type="protein sequence ID" value="TRY78665.1"/>
    <property type="molecule type" value="Genomic_DNA"/>
</dbReference>
<keyword evidence="4" id="KW-0813">Transport</keyword>
<keyword evidence="11" id="KW-1002">Plastid outer membrane</keyword>
<dbReference type="InterPro" id="IPR027417">
    <property type="entry name" value="P-loop_NTPase"/>
</dbReference>
<evidence type="ECO:0000256" key="17">
    <source>
        <dbReference type="ARBA" id="ARBA00024013"/>
    </source>
</evidence>
<feature type="domain" description="AIG1-type G" evidence="21">
    <location>
        <begin position="38"/>
        <end position="184"/>
    </location>
</feature>
<evidence type="ECO:0000313" key="23">
    <source>
        <dbReference type="Proteomes" id="UP000318571"/>
    </source>
</evidence>
<dbReference type="GO" id="GO:0046872">
    <property type="term" value="F:metal ion binding"/>
    <property type="evidence" value="ECO:0007669"/>
    <property type="project" value="UniProtKB-KW"/>
</dbReference>
<evidence type="ECO:0000256" key="7">
    <source>
        <dbReference type="ARBA" id="ARBA00022692"/>
    </source>
</evidence>
<keyword evidence="13" id="KW-0653">Protein transport</keyword>
<dbReference type="GO" id="GO:0015031">
    <property type="term" value="P:protein transport"/>
    <property type="evidence" value="ECO:0007669"/>
    <property type="project" value="UniProtKB-KW"/>
</dbReference>
<evidence type="ECO:0000256" key="18">
    <source>
        <dbReference type="SAM" id="MobiDB-lite"/>
    </source>
</evidence>
<comment type="subcellular location">
    <subcellularLocation>
        <location evidence="2">Membrane</location>
        <topology evidence="2">Single-pass membrane protein</topology>
    </subcellularLocation>
    <subcellularLocation>
        <location evidence="17">Plastid</location>
        <location evidence="17">Chloroplast outer membrane</location>
    </subcellularLocation>
</comment>
<gene>
    <name evidence="22" type="ORF">TCAL_14414</name>
</gene>
<dbReference type="AlphaFoldDB" id="A0A553PLW5"/>
<evidence type="ECO:0000256" key="16">
    <source>
        <dbReference type="ARBA" id="ARBA00023136"/>
    </source>
</evidence>
<keyword evidence="12" id="KW-0460">Magnesium</keyword>
<keyword evidence="15" id="KW-0342">GTP-binding</keyword>
<evidence type="ECO:0000256" key="4">
    <source>
        <dbReference type="ARBA" id="ARBA00022448"/>
    </source>
</evidence>
<proteinExistence type="inferred from homology"/>
<feature type="transmembrane region" description="Helical" evidence="19">
    <location>
        <begin position="338"/>
        <end position="362"/>
    </location>
</feature>
<dbReference type="GO" id="GO:0016020">
    <property type="term" value="C:membrane"/>
    <property type="evidence" value="ECO:0007669"/>
    <property type="project" value="UniProtKB-SubCell"/>
</dbReference>
<feature type="region of interest" description="Disordered" evidence="18">
    <location>
        <begin position="378"/>
        <end position="412"/>
    </location>
</feature>
<evidence type="ECO:0000256" key="20">
    <source>
        <dbReference type="SAM" id="SignalP"/>
    </source>
</evidence>
<keyword evidence="7 19" id="KW-0812">Transmembrane</keyword>
<comment type="similarity">
    <text evidence="3">Belongs to the TRAFAC class TrmE-Era-EngA-EngB-Septin-like GTPase superfamily. AIG1/Toc34/Toc159-like paraseptin GTPase family. IAN subfamily.</text>
</comment>
<evidence type="ECO:0000256" key="8">
    <source>
        <dbReference type="ARBA" id="ARBA00022723"/>
    </source>
</evidence>
<dbReference type="Proteomes" id="UP000318571">
    <property type="component" value="Chromosome 11"/>
</dbReference>
<keyword evidence="9" id="KW-0547">Nucleotide-binding</keyword>